<dbReference type="Proteomes" id="UP000480266">
    <property type="component" value="Unassembled WGS sequence"/>
</dbReference>
<reference evidence="1" key="1">
    <citation type="submission" date="2020-02" db="EMBL/GenBank/DDBJ databases">
        <title>Draft genome sequence of Candidatus Afipia apatlaquensis IBT-C3, a potential strain for decolorization of textile dyes.</title>
        <authorList>
            <person name="Sanchez-Reyes A."/>
            <person name="Breton-Deval L."/>
            <person name="Mangelson H."/>
            <person name="Sanchez-Flores A."/>
        </authorList>
    </citation>
    <scope>NUCLEOTIDE SEQUENCE [LARGE SCALE GENOMIC DNA]</scope>
    <source>
        <strain evidence="1">IBT-C3</strain>
    </source>
</reference>
<protein>
    <submittedName>
        <fullName evidence="1">Uncharacterized protein</fullName>
    </submittedName>
</protein>
<proteinExistence type="predicted"/>
<name>A0A7C9VLQ7_9BRAD</name>
<dbReference type="EMBL" id="JAAMRR010000453">
    <property type="protein sequence ID" value="NGX95294.1"/>
    <property type="molecule type" value="Genomic_DNA"/>
</dbReference>
<sequence length="58" mass="6219">MADPITAWNGIVAIEMYPALGNERWHGSLAGLKDVLRFGVMMRSCGGVARGAQGDQNE</sequence>
<gene>
    <name evidence="1" type="ORF">G4V63_08720</name>
</gene>
<evidence type="ECO:0000313" key="1">
    <source>
        <dbReference type="EMBL" id="NGX95294.1"/>
    </source>
</evidence>
<evidence type="ECO:0000313" key="2">
    <source>
        <dbReference type="Proteomes" id="UP000480266"/>
    </source>
</evidence>
<dbReference type="AlphaFoldDB" id="A0A7C9VLQ7"/>
<keyword evidence="2" id="KW-1185">Reference proteome</keyword>
<accession>A0A7C9VLQ7</accession>
<organism evidence="1 2">
    <name type="scientific">Candidatus Afipia apatlaquensis</name>
    <dbReference type="NCBI Taxonomy" id="2712852"/>
    <lineage>
        <taxon>Bacteria</taxon>
        <taxon>Pseudomonadati</taxon>
        <taxon>Pseudomonadota</taxon>
        <taxon>Alphaproteobacteria</taxon>
        <taxon>Hyphomicrobiales</taxon>
        <taxon>Nitrobacteraceae</taxon>
        <taxon>Afipia</taxon>
    </lineage>
</organism>
<comment type="caution">
    <text evidence="1">The sequence shown here is derived from an EMBL/GenBank/DDBJ whole genome shotgun (WGS) entry which is preliminary data.</text>
</comment>